<dbReference type="EMBL" id="CP038151">
    <property type="protein sequence ID" value="QBR03421.1"/>
    <property type="molecule type" value="Genomic_DNA"/>
</dbReference>
<evidence type="ECO:0000313" key="3">
    <source>
        <dbReference type="Proteomes" id="UP000295727"/>
    </source>
</evidence>
<reference evidence="2 3" key="1">
    <citation type="submission" date="2019-03" db="EMBL/GenBank/DDBJ databases">
        <title>Paraburkholderia sp. 7MH5, isolated from subtropical forest soil.</title>
        <authorList>
            <person name="Gao Z.-H."/>
            <person name="Qiu L.-H."/>
        </authorList>
    </citation>
    <scope>NUCLEOTIDE SEQUENCE [LARGE SCALE GENOMIC DNA]</scope>
    <source>
        <strain evidence="2 3">7MH5</strain>
    </source>
</reference>
<proteinExistence type="predicted"/>
<keyword evidence="1" id="KW-0472">Membrane</keyword>
<evidence type="ECO:0000256" key="1">
    <source>
        <dbReference type="SAM" id="Phobius"/>
    </source>
</evidence>
<keyword evidence="1" id="KW-0812">Transmembrane</keyword>
<sequence length="284" mass="30892">MNRKAVPITEDEIHAYVDGMLEGERREEIDCRVETDAHLAGRVSAYFSLNDLLHNRYDRVLHEPLPERLIPSLETTHAARGRWLEAANWPRFAGLAATLVVGIGIGAGAMLSPSGRAVALGGNDATPITRASFSGEEALARQSAIAYVTYAPMVSRPVEVGVDREQELVTWLSSRLGTDVHPPVLTHAGYELMGGRLLPGDDGPIAQFMYHNALGERVTLNISHRKIASNITAFKLYQDGSVNVFYWVDGSFGYAISGGIDRKALLDLSHAVYEQLTACGGPHS</sequence>
<keyword evidence="3" id="KW-1185">Reference proteome</keyword>
<dbReference type="Proteomes" id="UP000295727">
    <property type="component" value="Chromosome 4"/>
</dbReference>
<keyword evidence="1" id="KW-1133">Transmembrane helix</keyword>
<name>A0A4P7D3T2_9BURK</name>
<gene>
    <name evidence="2" type="ORF">E1956_40555</name>
</gene>
<dbReference type="OrthoDB" id="9152892at2"/>
<accession>A0A4P7D3T2</accession>
<dbReference type="RefSeq" id="WP_134758914.1">
    <property type="nucleotide sequence ID" value="NZ_CP038151.1"/>
</dbReference>
<organism evidence="2 3">
    <name type="scientific">Paraburkholderia pallida</name>
    <dbReference type="NCBI Taxonomy" id="2547399"/>
    <lineage>
        <taxon>Bacteria</taxon>
        <taxon>Pseudomonadati</taxon>
        <taxon>Pseudomonadota</taxon>
        <taxon>Betaproteobacteria</taxon>
        <taxon>Burkholderiales</taxon>
        <taxon>Burkholderiaceae</taxon>
        <taxon>Paraburkholderia</taxon>
    </lineage>
</organism>
<feature type="transmembrane region" description="Helical" evidence="1">
    <location>
        <begin position="92"/>
        <end position="111"/>
    </location>
</feature>
<dbReference type="AlphaFoldDB" id="A0A4P7D3T2"/>
<protein>
    <submittedName>
        <fullName evidence="2">Anti-sigma factor</fullName>
    </submittedName>
</protein>
<dbReference type="KEGG" id="ppai:E1956_40555"/>
<evidence type="ECO:0000313" key="2">
    <source>
        <dbReference type="EMBL" id="QBR03421.1"/>
    </source>
</evidence>